<evidence type="ECO:0000313" key="3">
    <source>
        <dbReference type="EMBL" id="MFB9463742.1"/>
    </source>
</evidence>
<feature type="transmembrane region" description="Helical" evidence="2">
    <location>
        <begin position="367"/>
        <end position="386"/>
    </location>
</feature>
<comment type="caution">
    <text evidence="3">The sequence shown here is derived from an EMBL/GenBank/DDBJ whole genome shotgun (WGS) entry which is preliminary data.</text>
</comment>
<evidence type="ECO:0008006" key="5">
    <source>
        <dbReference type="Google" id="ProtNLM"/>
    </source>
</evidence>
<dbReference type="EMBL" id="JBHMCY010000021">
    <property type="protein sequence ID" value="MFB9463742.1"/>
    <property type="molecule type" value="Genomic_DNA"/>
</dbReference>
<feature type="transmembrane region" description="Helical" evidence="2">
    <location>
        <begin position="153"/>
        <end position="171"/>
    </location>
</feature>
<protein>
    <recommendedName>
        <fullName evidence="5">Integral membrane protein</fullName>
    </recommendedName>
</protein>
<name>A0ABV5N0M2_9ACTN</name>
<feature type="transmembrane region" description="Helical" evidence="2">
    <location>
        <begin position="229"/>
        <end position="251"/>
    </location>
</feature>
<keyword evidence="2" id="KW-0472">Membrane</keyword>
<accession>A0ABV5N0M2</accession>
<organism evidence="3 4">
    <name type="scientific">Streptomyces cinereospinus</name>
    <dbReference type="NCBI Taxonomy" id="285561"/>
    <lineage>
        <taxon>Bacteria</taxon>
        <taxon>Bacillati</taxon>
        <taxon>Actinomycetota</taxon>
        <taxon>Actinomycetes</taxon>
        <taxon>Kitasatosporales</taxon>
        <taxon>Streptomycetaceae</taxon>
        <taxon>Streptomyces</taxon>
    </lineage>
</organism>
<dbReference type="RefSeq" id="WP_381346082.1">
    <property type="nucleotide sequence ID" value="NZ_JBHMCY010000021.1"/>
</dbReference>
<keyword evidence="2" id="KW-0812">Transmembrane</keyword>
<evidence type="ECO:0000256" key="2">
    <source>
        <dbReference type="SAM" id="Phobius"/>
    </source>
</evidence>
<feature type="transmembrane region" description="Helical" evidence="2">
    <location>
        <begin position="326"/>
        <end position="347"/>
    </location>
</feature>
<evidence type="ECO:0000313" key="4">
    <source>
        <dbReference type="Proteomes" id="UP001589709"/>
    </source>
</evidence>
<gene>
    <name evidence="3" type="ORF">ACFF45_13770</name>
</gene>
<dbReference type="Proteomes" id="UP001589709">
    <property type="component" value="Unassembled WGS sequence"/>
</dbReference>
<feature type="transmembrane region" description="Helical" evidence="2">
    <location>
        <begin position="302"/>
        <end position="319"/>
    </location>
</feature>
<evidence type="ECO:0000256" key="1">
    <source>
        <dbReference type="SAM" id="MobiDB-lite"/>
    </source>
</evidence>
<keyword evidence="4" id="KW-1185">Reference proteome</keyword>
<feature type="transmembrane region" description="Helical" evidence="2">
    <location>
        <begin position="127"/>
        <end position="147"/>
    </location>
</feature>
<feature type="transmembrane region" description="Helical" evidence="2">
    <location>
        <begin position="272"/>
        <end position="296"/>
    </location>
</feature>
<feature type="region of interest" description="Disordered" evidence="1">
    <location>
        <begin position="1"/>
        <end position="50"/>
    </location>
</feature>
<proteinExistence type="predicted"/>
<reference evidence="3 4" key="1">
    <citation type="submission" date="2024-09" db="EMBL/GenBank/DDBJ databases">
        <authorList>
            <person name="Sun Q."/>
            <person name="Mori K."/>
        </authorList>
    </citation>
    <scope>NUCLEOTIDE SEQUENCE [LARGE SCALE GENOMIC DNA]</scope>
    <source>
        <strain evidence="3 4">JCM 6917</strain>
    </source>
</reference>
<keyword evidence="2" id="KW-1133">Transmembrane helix</keyword>
<sequence length="405" mass="41773">MTDIHKAGLPGTPSSPGAWDARSEQCLAAVPPAGPAPRRAPRRGPADPVKTLMHHHRGLCERAVDPLEIAAGLEAQGITDRTAARFRHKDVFSLAEEMYARVPRGNDTLPVTTPAPLTEPRPGTGRLLRALLPGAAAAATVAALHLTHGRARLLAVGAGTAAVALALRAALTRGPQSTGNLVRTLTTPLWVCWLLAYAALGDGLLKAAASGGPETLPTIAPGGPWPVSMVPLLALTASCAPAAWLAHHFTARARRTLSTSRTLREFAAAVRPLLLGTFALCLAAVAALLTLAAALLREPAPYPQALTLAALFVLARLLAVHGFTHASAVMLTATATAQATALATLFAGRLPHCGFLATPVRALTDTWGPAAVPTLTCGAAALTLLIHATRTLPRASAHARTAGGW</sequence>